<feature type="signal peptide" evidence="1">
    <location>
        <begin position="1"/>
        <end position="21"/>
    </location>
</feature>
<dbReference type="PANTHER" id="PTHR33875:SF2">
    <property type="entry name" value="ACR183CP"/>
    <property type="match status" value="1"/>
</dbReference>
<keyword evidence="4" id="KW-1185">Reference proteome</keyword>
<keyword evidence="1" id="KW-0732">Signal</keyword>
<dbReference type="Gene3D" id="3.40.30.10">
    <property type="entry name" value="Glutaredoxin"/>
    <property type="match status" value="1"/>
</dbReference>
<feature type="domain" description="Thioredoxin-like fold" evidence="2">
    <location>
        <begin position="28"/>
        <end position="210"/>
    </location>
</feature>
<evidence type="ECO:0000259" key="2">
    <source>
        <dbReference type="Pfam" id="PF13462"/>
    </source>
</evidence>
<accession>G0R352</accession>
<proteinExistence type="predicted"/>
<dbReference type="InParanoid" id="G0R352"/>
<gene>
    <name evidence="3" type="ORF">IMG5_183230</name>
</gene>
<dbReference type="InterPro" id="IPR012336">
    <property type="entry name" value="Thioredoxin-like_fold"/>
</dbReference>
<dbReference type="OrthoDB" id="289091at2759"/>
<evidence type="ECO:0000256" key="1">
    <source>
        <dbReference type="SAM" id="SignalP"/>
    </source>
</evidence>
<dbReference type="AlphaFoldDB" id="G0R352"/>
<name>G0R352_ICHMU</name>
<dbReference type="STRING" id="857967.G0R352"/>
<dbReference type="GeneID" id="14904176"/>
<dbReference type="Pfam" id="PF13462">
    <property type="entry name" value="Thioredoxin_4"/>
    <property type="match status" value="1"/>
</dbReference>
<dbReference type="InterPro" id="IPR036249">
    <property type="entry name" value="Thioredoxin-like_sf"/>
</dbReference>
<dbReference type="OMA" id="GVQLESY"/>
<protein>
    <recommendedName>
        <fullName evidence="2">Thioredoxin-like fold domain-containing protein</fullName>
    </recommendedName>
</protein>
<dbReference type="Proteomes" id="UP000008983">
    <property type="component" value="Unassembled WGS sequence"/>
</dbReference>
<sequence>MQKALYILITILFLFINCSQYISIPKKPDGVTIGNKNSQIKLEAYYDLQCPDSKHSNEQLNILFKEKTYLQNLAFTYHYFPLPYHFNSYHLSQTLRFVYDKYGTQAAVEFTNKVFENQQNYDNNKTKTLNLNEIYQKIADDTQSFLKEYSIKSSDVIDALNDQNYNQETRQSWKIGCGNGVSGTPIFYLNGVRIDGAETFDVQNWKKFLEEYLQQKEKHNNFRHDKY</sequence>
<evidence type="ECO:0000313" key="3">
    <source>
        <dbReference type="EMBL" id="EGR28101.1"/>
    </source>
</evidence>
<dbReference type="RefSeq" id="XP_004027446.1">
    <property type="nucleotide sequence ID" value="XM_004027397.1"/>
</dbReference>
<feature type="chain" id="PRO_5003408403" description="Thioredoxin-like fold domain-containing protein" evidence="1">
    <location>
        <begin position="22"/>
        <end position="227"/>
    </location>
</feature>
<organism evidence="3 4">
    <name type="scientific">Ichthyophthirius multifiliis</name>
    <name type="common">White spot disease agent</name>
    <name type="synonym">Ich</name>
    <dbReference type="NCBI Taxonomy" id="5932"/>
    <lineage>
        <taxon>Eukaryota</taxon>
        <taxon>Sar</taxon>
        <taxon>Alveolata</taxon>
        <taxon>Ciliophora</taxon>
        <taxon>Intramacronucleata</taxon>
        <taxon>Oligohymenophorea</taxon>
        <taxon>Hymenostomatida</taxon>
        <taxon>Ophryoglenina</taxon>
        <taxon>Ichthyophthirius</taxon>
    </lineage>
</organism>
<dbReference type="CDD" id="cd02972">
    <property type="entry name" value="DsbA_family"/>
    <property type="match status" value="1"/>
</dbReference>
<reference evidence="3 4" key="1">
    <citation type="submission" date="2011-07" db="EMBL/GenBank/DDBJ databases">
        <authorList>
            <person name="Coyne R."/>
            <person name="Brami D."/>
            <person name="Johnson J."/>
            <person name="Hostetler J."/>
            <person name="Hannick L."/>
            <person name="Clark T."/>
            <person name="Cassidy-Hanley D."/>
            <person name="Inman J."/>
        </authorList>
    </citation>
    <scope>NUCLEOTIDE SEQUENCE [LARGE SCALE GENOMIC DNA]</scope>
    <source>
        <strain evidence="3 4">G5</strain>
    </source>
</reference>
<dbReference type="EMBL" id="GL984292">
    <property type="protein sequence ID" value="EGR28101.1"/>
    <property type="molecule type" value="Genomic_DNA"/>
</dbReference>
<dbReference type="PANTHER" id="PTHR33875">
    <property type="entry name" value="OS09G0542200 PROTEIN"/>
    <property type="match status" value="1"/>
</dbReference>
<dbReference type="SUPFAM" id="SSF52833">
    <property type="entry name" value="Thioredoxin-like"/>
    <property type="match status" value="1"/>
</dbReference>
<dbReference type="eggNOG" id="KOG2567">
    <property type="taxonomic scope" value="Eukaryota"/>
</dbReference>
<evidence type="ECO:0000313" key="4">
    <source>
        <dbReference type="Proteomes" id="UP000008983"/>
    </source>
</evidence>